<gene>
    <name evidence="2" type="ORF">BDV28DRAFT_146459</name>
</gene>
<dbReference type="OrthoDB" id="4369357at2759"/>
<evidence type="ECO:0000313" key="3">
    <source>
        <dbReference type="Proteomes" id="UP000327118"/>
    </source>
</evidence>
<dbReference type="EMBL" id="ML739059">
    <property type="protein sequence ID" value="KAE8355063.1"/>
    <property type="molecule type" value="Genomic_DNA"/>
</dbReference>
<name>A0A5N6ZD12_9EURO</name>
<dbReference type="Proteomes" id="UP000327118">
    <property type="component" value="Unassembled WGS sequence"/>
</dbReference>
<keyword evidence="3" id="KW-1185">Reference proteome</keyword>
<organism evidence="2 3">
    <name type="scientific">Aspergillus coremiiformis</name>
    <dbReference type="NCBI Taxonomy" id="138285"/>
    <lineage>
        <taxon>Eukaryota</taxon>
        <taxon>Fungi</taxon>
        <taxon>Dikarya</taxon>
        <taxon>Ascomycota</taxon>
        <taxon>Pezizomycotina</taxon>
        <taxon>Eurotiomycetes</taxon>
        <taxon>Eurotiomycetidae</taxon>
        <taxon>Eurotiales</taxon>
        <taxon>Aspergillaceae</taxon>
        <taxon>Aspergillus</taxon>
        <taxon>Aspergillus subgen. Circumdati</taxon>
    </lineage>
</organism>
<sequence>MPQEGNAEEKAAVQPAAAAKAAEEKRKRENQEAVTKGLIDLTTIKQLSSSGYEAKARRQKFQSVDDRRRLLIRLIFEFGGYHCLGGSLISVREKPELT</sequence>
<dbReference type="AlphaFoldDB" id="A0A5N6ZD12"/>
<feature type="compositionally biased region" description="Basic and acidic residues" evidence="1">
    <location>
        <begin position="21"/>
        <end position="31"/>
    </location>
</feature>
<protein>
    <submittedName>
        <fullName evidence="2">Uncharacterized protein</fullName>
    </submittedName>
</protein>
<evidence type="ECO:0000256" key="1">
    <source>
        <dbReference type="SAM" id="MobiDB-lite"/>
    </source>
</evidence>
<proteinExistence type="predicted"/>
<evidence type="ECO:0000313" key="2">
    <source>
        <dbReference type="EMBL" id="KAE8355063.1"/>
    </source>
</evidence>
<feature type="region of interest" description="Disordered" evidence="1">
    <location>
        <begin position="1"/>
        <end position="33"/>
    </location>
</feature>
<reference evidence="3" key="1">
    <citation type="submission" date="2019-04" db="EMBL/GenBank/DDBJ databases">
        <title>Friends and foes A comparative genomics studyof 23 Aspergillus species from section Flavi.</title>
        <authorList>
            <consortium name="DOE Joint Genome Institute"/>
            <person name="Kjaerbolling I."/>
            <person name="Vesth T."/>
            <person name="Frisvad J.C."/>
            <person name="Nybo J.L."/>
            <person name="Theobald S."/>
            <person name="Kildgaard S."/>
            <person name="Isbrandt T."/>
            <person name="Kuo A."/>
            <person name="Sato A."/>
            <person name="Lyhne E.K."/>
            <person name="Kogle M.E."/>
            <person name="Wiebenga A."/>
            <person name="Kun R.S."/>
            <person name="Lubbers R.J."/>
            <person name="Makela M.R."/>
            <person name="Barry K."/>
            <person name="Chovatia M."/>
            <person name="Clum A."/>
            <person name="Daum C."/>
            <person name="Haridas S."/>
            <person name="He G."/>
            <person name="LaButti K."/>
            <person name="Lipzen A."/>
            <person name="Mondo S."/>
            <person name="Riley R."/>
            <person name="Salamov A."/>
            <person name="Simmons B.A."/>
            <person name="Magnuson J.K."/>
            <person name="Henrissat B."/>
            <person name="Mortensen U.H."/>
            <person name="Larsen T.O."/>
            <person name="Devries R.P."/>
            <person name="Grigoriev I.V."/>
            <person name="Machida M."/>
            <person name="Baker S.E."/>
            <person name="Andersen M.R."/>
        </authorList>
    </citation>
    <scope>NUCLEOTIDE SEQUENCE [LARGE SCALE GENOMIC DNA]</scope>
    <source>
        <strain evidence="3">CBS 553.77</strain>
    </source>
</reference>
<accession>A0A5N6ZD12</accession>